<reference evidence="1" key="2">
    <citation type="submission" date="2014-07" db="EMBL/GenBank/DDBJ databases">
        <authorList>
            <person name="Hull J."/>
        </authorList>
    </citation>
    <scope>NUCLEOTIDE SEQUENCE</scope>
</reference>
<keyword evidence="1" id="KW-0675">Receptor</keyword>
<reference evidence="1" key="1">
    <citation type="journal article" date="2014" name="PLoS ONE">
        <title>Transcriptome-Based Identification of ABC Transporters in the Western Tarnished Plant Bug Lygus hesperus.</title>
        <authorList>
            <person name="Hull J.J."/>
            <person name="Chaney K."/>
            <person name="Geib S.M."/>
            <person name="Fabrick J.A."/>
            <person name="Brent C.S."/>
            <person name="Walsh D."/>
            <person name="Lavine L.C."/>
        </authorList>
    </citation>
    <scope>NUCLEOTIDE SEQUENCE</scope>
</reference>
<feature type="non-terminal residue" evidence="1">
    <location>
        <position position="159"/>
    </location>
</feature>
<sequence>DLLCFKKYNETKQNVAKPTQPSVTPTSSTNTLNQSIVATTNNLQALQSTEKSNSTIVMLATVCALVTDKRGVDQVVKILIDSASQGTFITQSCVERLGLDVDFHRAPIFGFGQGRASVSKGIVSCEVKPRLSPLKIVVRALIVEKIAQCPKLSTETINW</sequence>
<accession>A0A0A9YRZ2</accession>
<organism evidence="1">
    <name type="scientific">Lygus hesperus</name>
    <name type="common">Western plant bug</name>
    <dbReference type="NCBI Taxonomy" id="30085"/>
    <lineage>
        <taxon>Eukaryota</taxon>
        <taxon>Metazoa</taxon>
        <taxon>Ecdysozoa</taxon>
        <taxon>Arthropoda</taxon>
        <taxon>Hexapoda</taxon>
        <taxon>Insecta</taxon>
        <taxon>Pterygota</taxon>
        <taxon>Neoptera</taxon>
        <taxon>Paraneoptera</taxon>
        <taxon>Hemiptera</taxon>
        <taxon>Heteroptera</taxon>
        <taxon>Panheteroptera</taxon>
        <taxon>Cimicomorpha</taxon>
        <taxon>Miridae</taxon>
        <taxon>Mirini</taxon>
        <taxon>Lygus</taxon>
    </lineage>
</organism>
<proteinExistence type="predicted"/>
<name>A0A0A9YRZ2_LYGHE</name>
<evidence type="ECO:0000313" key="1">
    <source>
        <dbReference type="EMBL" id="JAG32305.1"/>
    </source>
</evidence>
<gene>
    <name evidence="1" type="primary">Nrip3_0</name>
    <name evidence="1" type="ORF">CM83_103581</name>
</gene>
<dbReference type="EMBL" id="GBHO01011299">
    <property type="protein sequence ID" value="JAG32305.1"/>
    <property type="molecule type" value="Transcribed_RNA"/>
</dbReference>
<feature type="non-terminal residue" evidence="1">
    <location>
        <position position="1"/>
    </location>
</feature>
<dbReference type="AlphaFoldDB" id="A0A0A9YRZ2"/>
<dbReference type="Gene3D" id="2.40.70.10">
    <property type="entry name" value="Acid Proteases"/>
    <property type="match status" value="1"/>
</dbReference>
<dbReference type="InterPro" id="IPR021109">
    <property type="entry name" value="Peptidase_aspartic_dom_sf"/>
</dbReference>
<protein>
    <submittedName>
        <fullName evidence="1">Nuclear receptor-interacting protein 3</fullName>
    </submittedName>
</protein>